<evidence type="ECO:0000256" key="10">
    <source>
        <dbReference type="ARBA" id="ARBA00022989"/>
    </source>
</evidence>
<evidence type="ECO:0000256" key="16">
    <source>
        <dbReference type="NCBIfam" id="TIGR00560"/>
    </source>
</evidence>
<dbReference type="Proteomes" id="UP000244519">
    <property type="component" value="Chromosome"/>
</dbReference>
<dbReference type="RefSeq" id="WP_108673277.1">
    <property type="nucleotide sequence ID" value="NZ_CP025989.1"/>
</dbReference>
<dbReference type="InterPro" id="IPR050324">
    <property type="entry name" value="CDP-alcohol_PTase-I"/>
</dbReference>
<sequence length="197" mass="22197">MHKIIKSIPNFITLLRILFIPVLVMSFYIPGTIGCYTATAIFIFVSITDLVDGYLARTLKSQSNFGRVFDPVADKMLIAAVLLMIAEQKIVPTPLIVIILCREMFVSGMREYLAVMHVEISVKLLGKVKTCVQMVAITFLLLSREHLVREEVSIAIGFDVYFAGEYLMWSAAFLTLISGLAYLMEGMKKLNEYNNIK</sequence>
<evidence type="ECO:0000256" key="3">
    <source>
        <dbReference type="ARBA" id="ARBA00005189"/>
    </source>
</evidence>
<dbReference type="InterPro" id="IPR048254">
    <property type="entry name" value="CDP_ALCOHOL_P_TRANSF_CS"/>
</dbReference>
<dbReference type="PANTHER" id="PTHR14269:SF62">
    <property type="entry name" value="CDP-DIACYLGLYCEROL--GLYCEROL-3-PHOSPHATE 3-PHOSPHATIDYLTRANSFERASE 1, CHLOROPLASTIC"/>
    <property type="match status" value="1"/>
</dbReference>
<feature type="transmembrane region" description="Helical" evidence="18">
    <location>
        <begin position="77"/>
        <end position="100"/>
    </location>
</feature>
<reference evidence="19 20" key="1">
    <citation type="journal article" date="2018" name="Genome Biol. Evol.">
        <title>The Genome Sequence of "Candidatus Fokinia solitaria": Insights on Reductive Evolution in Rickettsiales.</title>
        <authorList>
            <person name="Floriano A.M."/>
            <person name="Castelli M."/>
            <person name="Krenek S."/>
            <person name="Berendonk T.U."/>
            <person name="Bazzocchi C."/>
            <person name="Petroni G."/>
            <person name="Sassera D."/>
        </authorList>
    </citation>
    <scope>NUCLEOTIDE SEQUENCE [LARGE SCALE GENOMIC DNA]</scope>
    <source>
        <strain evidence="19">Rio ETE_ALG 3VII</strain>
    </source>
</reference>
<evidence type="ECO:0000256" key="1">
    <source>
        <dbReference type="ARBA" id="ARBA00004141"/>
    </source>
</evidence>
<dbReference type="GO" id="GO:0046474">
    <property type="term" value="P:glycerophospholipid biosynthetic process"/>
    <property type="evidence" value="ECO:0007669"/>
    <property type="project" value="TreeGrafter"/>
</dbReference>
<evidence type="ECO:0000313" key="19">
    <source>
        <dbReference type="EMBL" id="AWD33255.1"/>
    </source>
</evidence>
<dbReference type="KEGG" id="fso:Fsol_00461"/>
<feature type="transmembrane region" description="Helical" evidence="18">
    <location>
        <begin position="166"/>
        <end position="184"/>
    </location>
</feature>
<dbReference type="NCBIfam" id="TIGR00560">
    <property type="entry name" value="pgsA"/>
    <property type="match status" value="1"/>
</dbReference>
<keyword evidence="10 18" id="KW-1133">Transmembrane helix</keyword>
<dbReference type="EMBL" id="CP025989">
    <property type="protein sequence ID" value="AWD33255.1"/>
    <property type="molecule type" value="Genomic_DNA"/>
</dbReference>
<evidence type="ECO:0000256" key="12">
    <source>
        <dbReference type="ARBA" id="ARBA00023136"/>
    </source>
</evidence>
<dbReference type="OrthoDB" id="9796672at2"/>
<comment type="subcellular location">
    <subcellularLocation>
        <location evidence="1">Membrane</location>
        <topology evidence="1">Multi-pass membrane protein</topology>
    </subcellularLocation>
</comment>
<keyword evidence="14" id="KW-1208">Phospholipid metabolism</keyword>
<keyword evidence="20" id="KW-1185">Reference proteome</keyword>
<dbReference type="GO" id="GO:0016020">
    <property type="term" value="C:membrane"/>
    <property type="evidence" value="ECO:0007669"/>
    <property type="project" value="UniProtKB-SubCell"/>
</dbReference>
<organism evidence="19 20">
    <name type="scientific">Candidatus Fokinia solitaria</name>
    <dbReference type="NCBI Taxonomy" id="1802984"/>
    <lineage>
        <taxon>Bacteria</taxon>
        <taxon>Pseudomonadati</taxon>
        <taxon>Pseudomonadota</taxon>
        <taxon>Alphaproteobacteria</taxon>
        <taxon>Rickettsiales</taxon>
        <taxon>Candidatus Midichloriaceae</taxon>
        <taxon>Candidatus Fokinia</taxon>
    </lineage>
</organism>
<keyword evidence="11" id="KW-0443">Lipid metabolism</keyword>
<dbReference type="GO" id="GO:0008444">
    <property type="term" value="F:CDP-diacylglycerol-glycerol-3-phosphate 3-phosphatidyltransferase activity"/>
    <property type="evidence" value="ECO:0007669"/>
    <property type="project" value="UniProtKB-UniRule"/>
</dbReference>
<feature type="transmembrane region" description="Helical" evidence="18">
    <location>
        <begin position="36"/>
        <end position="56"/>
    </location>
</feature>
<comment type="similarity">
    <text evidence="4 17">Belongs to the CDP-alcohol phosphatidyltransferase class-I family.</text>
</comment>
<dbReference type="EC" id="2.7.8.5" evidence="5 16"/>
<keyword evidence="9 18" id="KW-0812">Transmembrane</keyword>
<dbReference type="PANTHER" id="PTHR14269">
    <property type="entry name" value="CDP-DIACYLGLYCEROL--GLYCEROL-3-PHOSPHATE 3-PHOSPHATIDYLTRANSFERASE-RELATED"/>
    <property type="match status" value="1"/>
</dbReference>
<dbReference type="InterPro" id="IPR043130">
    <property type="entry name" value="CDP-OH_PTrfase_TM_dom"/>
</dbReference>
<dbReference type="Gene3D" id="1.20.120.1760">
    <property type="match status" value="1"/>
</dbReference>
<proteinExistence type="inferred from homology"/>
<evidence type="ECO:0000256" key="5">
    <source>
        <dbReference type="ARBA" id="ARBA00013170"/>
    </source>
</evidence>
<feature type="transmembrane region" description="Helical" evidence="18">
    <location>
        <begin position="12"/>
        <end position="30"/>
    </location>
</feature>
<protein>
    <recommendedName>
        <fullName evidence="6 16">CDP-diacylglycerol--glycerol-3-phosphate 3-phosphatidyltransferase</fullName>
        <ecNumber evidence="5 16">2.7.8.5</ecNumber>
    </recommendedName>
</protein>
<evidence type="ECO:0000256" key="18">
    <source>
        <dbReference type="SAM" id="Phobius"/>
    </source>
</evidence>
<keyword evidence="13" id="KW-0594">Phospholipid biosynthesis</keyword>
<evidence type="ECO:0000256" key="13">
    <source>
        <dbReference type="ARBA" id="ARBA00023209"/>
    </source>
</evidence>
<dbReference type="PIRSF" id="PIRSF000847">
    <property type="entry name" value="Phos_ph_gly_syn"/>
    <property type="match status" value="1"/>
</dbReference>
<keyword evidence="7" id="KW-0444">Lipid biosynthesis</keyword>
<name>A0A2U8BSH0_9RICK</name>
<evidence type="ECO:0000256" key="14">
    <source>
        <dbReference type="ARBA" id="ARBA00023264"/>
    </source>
</evidence>
<dbReference type="InterPro" id="IPR000462">
    <property type="entry name" value="CDP-OH_P_trans"/>
</dbReference>
<evidence type="ECO:0000256" key="8">
    <source>
        <dbReference type="ARBA" id="ARBA00022679"/>
    </source>
</evidence>
<evidence type="ECO:0000256" key="11">
    <source>
        <dbReference type="ARBA" id="ARBA00023098"/>
    </source>
</evidence>
<comment type="pathway">
    <text evidence="3">Lipid metabolism.</text>
</comment>
<evidence type="ECO:0000256" key="6">
    <source>
        <dbReference type="ARBA" id="ARBA00014944"/>
    </source>
</evidence>
<dbReference type="PROSITE" id="PS51257">
    <property type="entry name" value="PROKAR_LIPOPROTEIN"/>
    <property type="match status" value="1"/>
</dbReference>
<gene>
    <name evidence="19" type="ORF">Fsol_00461</name>
</gene>
<keyword evidence="8 17" id="KW-0808">Transferase</keyword>
<dbReference type="AlphaFoldDB" id="A0A2U8BSH0"/>
<evidence type="ECO:0000256" key="4">
    <source>
        <dbReference type="ARBA" id="ARBA00010441"/>
    </source>
</evidence>
<evidence type="ECO:0000313" key="20">
    <source>
        <dbReference type="Proteomes" id="UP000244519"/>
    </source>
</evidence>
<comment type="pathway">
    <text evidence="2">Phospholipid metabolism; phosphatidylglycerol biosynthesis; phosphatidylglycerol from CDP-diacylglycerol: step 1/2.</text>
</comment>
<dbReference type="Pfam" id="PF01066">
    <property type="entry name" value="CDP-OH_P_transf"/>
    <property type="match status" value="1"/>
</dbReference>
<evidence type="ECO:0000256" key="15">
    <source>
        <dbReference type="ARBA" id="ARBA00048586"/>
    </source>
</evidence>
<keyword evidence="12 18" id="KW-0472">Membrane</keyword>
<evidence type="ECO:0000256" key="7">
    <source>
        <dbReference type="ARBA" id="ARBA00022516"/>
    </source>
</evidence>
<accession>A0A2U8BSH0</accession>
<evidence type="ECO:0000256" key="9">
    <source>
        <dbReference type="ARBA" id="ARBA00022692"/>
    </source>
</evidence>
<comment type="catalytic activity">
    <reaction evidence="15">
        <text>a CDP-1,2-diacyl-sn-glycerol + sn-glycerol 3-phosphate = a 1,2-diacyl-sn-glycero-3-phospho-(1'-sn-glycero-3'-phosphate) + CMP + H(+)</text>
        <dbReference type="Rhea" id="RHEA:12593"/>
        <dbReference type="ChEBI" id="CHEBI:15378"/>
        <dbReference type="ChEBI" id="CHEBI:57597"/>
        <dbReference type="ChEBI" id="CHEBI:58332"/>
        <dbReference type="ChEBI" id="CHEBI:60110"/>
        <dbReference type="ChEBI" id="CHEBI:60377"/>
        <dbReference type="EC" id="2.7.8.5"/>
    </reaction>
</comment>
<evidence type="ECO:0000256" key="17">
    <source>
        <dbReference type="RuleBase" id="RU003750"/>
    </source>
</evidence>
<dbReference type="PROSITE" id="PS00379">
    <property type="entry name" value="CDP_ALCOHOL_P_TRANSF"/>
    <property type="match status" value="1"/>
</dbReference>
<evidence type="ECO:0000256" key="2">
    <source>
        <dbReference type="ARBA" id="ARBA00005042"/>
    </source>
</evidence>
<dbReference type="InterPro" id="IPR004570">
    <property type="entry name" value="Phosphatidylglycerol_P_synth"/>
</dbReference>